<name>A0A392UPR1_9FABA</name>
<organism evidence="1 2">
    <name type="scientific">Trifolium medium</name>
    <dbReference type="NCBI Taxonomy" id="97028"/>
    <lineage>
        <taxon>Eukaryota</taxon>
        <taxon>Viridiplantae</taxon>
        <taxon>Streptophyta</taxon>
        <taxon>Embryophyta</taxon>
        <taxon>Tracheophyta</taxon>
        <taxon>Spermatophyta</taxon>
        <taxon>Magnoliopsida</taxon>
        <taxon>eudicotyledons</taxon>
        <taxon>Gunneridae</taxon>
        <taxon>Pentapetalae</taxon>
        <taxon>rosids</taxon>
        <taxon>fabids</taxon>
        <taxon>Fabales</taxon>
        <taxon>Fabaceae</taxon>
        <taxon>Papilionoideae</taxon>
        <taxon>50 kb inversion clade</taxon>
        <taxon>NPAAA clade</taxon>
        <taxon>Hologalegina</taxon>
        <taxon>IRL clade</taxon>
        <taxon>Trifolieae</taxon>
        <taxon>Trifolium</taxon>
    </lineage>
</organism>
<dbReference type="Proteomes" id="UP000265520">
    <property type="component" value="Unassembled WGS sequence"/>
</dbReference>
<evidence type="ECO:0000313" key="2">
    <source>
        <dbReference type="Proteomes" id="UP000265520"/>
    </source>
</evidence>
<keyword evidence="2" id="KW-1185">Reference proteome</keyword>
<comment type="caution">
    <text evidence="1">The sequence shown here is derived from an EMBL/GenBank/DDBJ whole genome shotgun (WGS) entry which is preliminary data.</text>
</comment>
<proteinExistence type="predicted"/>
<dbReference type="AlphaFoldDB" id="A0A392UPR1"/>
<reference evidence="1 2" key="1">
    <citation type="journal article" date="2018" name="Front. Plant Sci.">
        <title>Red Clover (Trifolium pratense) and Zigzag Clover (T. medium) - A Picture of Genomic Similarities and Differences.</title>
        <authorList>
            <person name="Dluhosova J."/>
            <person name="Istvanek J."/>
            <person name="Nedelnik J."/>
            <person name="Repkova J."/>
        </authorList>
    </citation>
    <scope>NUCLEOTIDE SEQUENCE [LARGE SCALE GENOMIC DNA]</scope>
    <source>
        <strain evidence="2">cv. 10/8</strain>
        <tissue evidence="1">Leaf</tissue>
    </source>
</reference>
<evidence type="ECO:0000313" key="1">
    <source>
        <dbReference type="EMBL" id="MCI75633.1"/>
    </source>
</evidence>
<sequence length="47" mass="5473">MQNLTKKEWKHKAEVCLIAHTSLRASSREDWHFDSGCSRHMTGIAKF</sequence>
<dbReference type="EMBL" id="LXQA010887600">
    <property type="protein sequence ID" value="MCI75633.1"/>
    <property type="molecule type" value="Genomic_DNA"/>
</dbReference>
<protein>
    <submittedName>
        <fullName evidence="1">Gag-pol polyprotein</fullName>
    </submittedName>
</protein>
<feature type="non-terminal residue" evidence="1">
    <location>
        <position position="47"/>
    </location>
</feature>
<accession>A0A392UPR1</accession>